<protein>
    <submittedName>
        <fullName evidence="1">Putative ovule protein</fullName>
    </submittedName>
</protein>
<sequence>MGHVKYCLEDKEVPKPRNIFHFRETHMPKSLMPNNIHFINMPNVHQSDVAQTRVQVHKMSADPRVGFDKT</sequence>
<accession>A0A0V0GWN5</accession>
<proteinExistence type="predicted"/>
<name>A0A0V0GWN5_SOLCH</name>
<reference evidence="1" key="1">
    <citation type="submission" date="2015-12" db="EMBL/GenBank/DDBJ databases">
        <title>Gene expression during late stages of embryo sac development: a critical building block for successful pollen-pistil interactions.</title>
        <authorList>
            <person name="Liu Y."/>
            <person name="Joly V."/>
            <person name="Sabar M."/>
            <person name="Matton D.P."/>
        </authorList>
    </citation>
    <scope>NUCLEOTIDE SEQUENCE</scope>
</reference>
<evidence type="ECO:0000313" key="1">
    <source>
        <dbReference type="EMBL" id="JAP12510.1"/>
    </source>
</evidence>
<dbReference type="EMBL" id="GEDG01029495">
    <property type="protein sequence ID" value="JAP12510.1"/>
    <property type="molecule type" value="Transcribed_RNA"/>
</dbReference>
<dbReference type="AlphaFoldDB" id="A0A0V0GWN5"/>
<organism evidence="1">
    <name type="scientific">Solanum chacoense</name>
    <name type="common">Chaco potato</name>
    <dbReference type="NCBI Taxonomy" id="4108"/>
    <lineage>
        <taxon>Eukaryota</taxon>
        <taxon>Viridiplantae</taxon>
        <taxon>Streptophyta</taxon>
        <taxon>Embryophyta</taxon>
        <taxon>Tracheophyta</taxon>
        <taxon>Spermatophyta</taxon>
        <taxon>Magnoliopsida</taxon>
        <taxon>eudicotyledons</taxon>
        <taxon>Gunneridae</taxon>
        <taxon>Pentapetalae</taxon>
        <taxon>asterids</taxon>
        <taxon>lamiids</taxon>
        <taxon>Solanales</taxon>
        <taxon>Solanaceae</taxon>
        <taxon>Solanoideae</taxon>
        <taxon>Solaneae</taxon>
        <taxon>Solanum</taxon>
    </lineage>
</organism>